<proteinExistence type="predicted"/>
<keyword evidence="1" id="KW-0812">Transmembrane</keyword>
<protein>
    <submittedName>
        <fullName evidence="2">Unannotated protein</fullName>
    </submittedName>
</protein>
<dbReference type="AlphaFoldDB" id="A0A6J6BUG6"/>
<organism evidence="2">
    <name type="scientific">freshwater metagenome</name>
    <dbReference type="NCBI Taxonomy" id="449393"/>
    <lineage>
        <taxon>unclassified sequences</taxon>
        <taxon>metagenomes</taxon>
        <taxon>ecological metagenomes</taxon>
    </lineage>
</organism>
<accession>A0A6J6BUG6</accession>
<evidence type="ECO:0000313" key="2">
    <source>
        <dbReference type="EMBL" id="CAB4541983.1"/>
    </source>
</evidence>
<sequence>MESLALIVSLMLFIPIAVGLVAIILSILQRNNPKLRLFAIILTAIVGSTALLGMIQYFILGIVPAFETVVAALFLFIPKSQTGSSLKD</sequence>
<keyword evidence="1" id="KW-1133">Transmembrane helix</keyword>
<reference evidence="2" key="1">
    <citation type="submission" date="2020-05" db="EMBL/GenBank/DDBJ databases">
        <authorList>
            <person name="Chiriac C."/>
            <person name="Salcher M."/>
            <person name="Ghai R."/>
            <person name="Kavagutti S V."/>
        </authorList>
    </citation>
    <scope>NUCLEOTIDE SEQUENCE</scope>
</reference>
<feature type="transmembrane region" description="Helical" evidence="1">
    <location>
        <begin position="35"/>
        <end position="52"/>
    </location>
</feature>
<feature type="transmembrane region" description="Helical" evidence="1">
    <location>
        <begin position="58"/>
        <end position="77"/>
    </location>
</feature>
<gene>
    <name evidence="2" type="ORF">UFOPK1433_00559</name>
</gene>
<feature type="transmembrane region" description="Helical" evidence="1">
    <location>
        <begin position="6"/>
        <end position="28"/>
    </location>
</feature>
<dbReference type="EMBL" id="CAEZSN010000050">
    <property type="protein sequence ID" value="CAB4541983.1"/>
    <property type="molecule type" value="Genomic_DNA"/>
</dbReference>
<evidence type="ECO:0000256" key="1">
    <source>
        <dbReference type="SAM" id="Phobius"/>
    </source>
</evidence>
<name>A0A6J6BUG6_9ZZZZ</name>
<keyword evidence="1" id="KW-0472">Membrane</keyword>